<evidence type="ECO:0000313" key="6">
    <source>
        <dbReference type="EMBL" id="KAA8883884.1"/>
    </source>
</evidence>
<comment type="similarity">
    <text evidence="1">Belongs to the metallo-beta-lactamase superfamily.</text>
</comment>
<dbReference type="GO" id="GO:0016787">
    <property type="term" value="F:hydrolase activity"/>
    <property type="evidence" value="ECO:0007669"/>
    <property type="project" value="UniProtKB-KW"/>
</dbReference>
<evidence type="ECO:0000313" key="7">
    <source>
        <dbReference type="Proteomes" id="UP000323876"/>
    </source>
</evidence>
<keyword evidence="3 6" id="KW-0378">Hydrolase</keyword>
<evidence type="ECO:0000256" key="2">
    <source>
        <dbReference type="ARBA" id="ARBA00022723"/>
    </source>
</evidence>
<accession>A0A5N0E6W8</accession>
<protein>
    <submittedName>
        <fullName evidence="6">MBL fold metallo-hydrolase</fullName>
    </submittedName>
</protein>
<dbReference type="InterPro" id="IPR036866">
    <property type="entry name" value="RibonucZ/Hydroxyglut_hydro"/>
</dbReference>
<proteinExistence type="inferred from homology"/>
<evidence type="ECO:0000256" key="3">
    <source>
        <dbReference type="ARBA" id="ARBA00022801"/>
    </source>
</evidence>
<feature type="domain" description="Metallo-beta-lactamase" evidence="5">
    <location>
        <begin position="32"/>
        <end position="265"/>
    </location>
</feature>
<dbReference type="OrthoDB" id="3196337at2"/>
<dbReference type="PANTHER" id="PTHR42978">
    <property type="entry name" value="QUORUM-QUENCHING LACTONASE YTNP-RELATED-RELATED"/>
    <property type="match status" value="1"/>
</dbReference>
<dbReference type="RefSeq" id="WP_150406812.1">
    <property type="nucleotide sequence ID" value="NZ_VXLC01000025.1"/>
</dbReference>
<keyword evidence="2" id="KW-0479">Metal-binding</keyword>
<keyword evidence="7" id="KW-1185">Reference proteome</keyword>
<reference evidence="6 7" key="1">
    <citation type="submission" date="2019-09" db="EMBL/GenBank/DDBJ databases">
        <authorList>
            <person name="Wang X."/>
        </authorList>
    </citation>
    <scope>NUCLEOTIDE SEQUENCE [LARGE SCALE GENOMIC DNA]</scope>
    <source>
        <strain evidence="6 7">CICC 11023</strain>
    </source>
</reference>
<evidence type="ECO:0000256" key="1">
    <source>
        <dbReference type="ARBA" id="ARBA00007749"/>
    </source>
</evidence>
<gene>
    <name evidence="6" type="ORF">F3087_37165</name>
</gene>
<dbReference type="InterPro" id="IPR051013">
    <property type="entry name" value="MBL_superfamily_lactonases"/>
</dbReference>
<dbReference type="GO" id="GO:0046872">
    <property type="term" value="F:metal ion binding"/>
    <property type="evidence" value="ECO:0007669"/>
    <property type="project" value="UniProtKB-KW"/>
</dbReference>
<name>A0A5N0E6W8_9NOCA</name>
<evidence type="ECO:0000259" key="5">
    <source>
        <dbReference type="SMART" id="SM00849"/>
    </source>
</evidence>
<dbReference type="EMBL" id="VXLC01000025">
    <property type="protein sequence ID" value="KAA8883884.1"/>
    <property type="molecule type" value="Genomic_DNA"/>
</dbReference>
<dbReference type="SMART" id="SM00849">
    <property type="entry name" value="Lactamase_B"/>
    <property type="match status" value="1"/>
</dbReference>
<comment type="caution">
    <text evidence="6">The sequence shown here is derived from an EMBL/GenBank/DDBJ whole genome shotgun (WGS) entry which is preliminary data.</text>
</comment>
<dbReference type="InterPro" id="IPR001279">
    <property type="entry name" value="Metallo-B-lactamas"/>
</dbReference>
<dbReference type="AlphaFoldDB" id="A0A5N0E6W8"/>
<dbReference type="CDD" id="cd07742">
    <property type="entry name" value="metallo-hydrolase-like_MBL-fold"/>
    <property type="match status" value="1"/>
</dbReference>
<organism evidence="6 7">
    <name type="scientific">Nocardia colli</name>
    <dbReference type="NCBI Taxonomy" id="2545717"/>
    <lineage>
        <taxon>Bacteria</taxon>
        <taxon>Bacillati</taxon>
        <taxon>Actinomycetota</taxon>
        <taxon>Actinomycetes</taxon>
        <taxon>Mycobacteriales</taxon>
        <taxon>Nocardiaceae</taxon>
        <taxon>Nocardia</taxon>
    </lineage>
</organism>
<dbReference type="PANTHER" id="PTHR42978:SF3">
    <property type="entry name" value="BLR3078 PROTEIN"/>
    <property type="match status" value="1"/>
</dbReference>
<keyword evidence="4" id="KW-0862">Zinc</keyword>
<evidence type="ECO:0000256" key="4">
    <source>
        <dbReference type="ARBA" id="ARBA00022833"/>
    </source>
</evidence>
<sequence>MRIHHLNCGTLRPPSPRLVNGTGSLFGRGKCVCHCLLIETEDQLVLVDTGIGTNDIARPKETLGAEFVLGVHPVLDPEETAIRQIERLGYSARDVGHIVMTHLDIDHTGGLPDFPHATVHVNADELEAARRPLTFMERRRYAGASWAHGPNWVEHRAEGADWFGFRAVRELPGLPAEILLVPLDGHTRGHAGVAIDTGATEGPRWLLHAGDSYDFHGQLAADPTCPLGFKVFQYAMQSNRSNRLHNVERLRELATTGEADIFCAHDPVEFDRFAPAHSSGYDTLPVHAPERTLQP</sequence>
<dbReference type="Pfam" id="PF00753">
    <property type="entry name" value="Lactamase_B"/>
    <property type="match status" value="1"/>
</dbReference>
<dbReference type="SUPFAM" id="SSF56281">
    <property type="entry name" value="Metallo-hydrolase/oxidoreductase"/>
    <property type="match status" value="1"/>
</dbReference>
<dbReference type="Proteomes" id="UP000323876">
    <property type="component" value="Unassembled WGS sequence"/>
</dbReference>
<dbReference type="Gene3D" id="3.60.15.10">
    <property type="entry name" value="Ribonuclease Z/Hydroxyacylglutathione hydrolase-like"/>
    <property type="match status" value="1"/>
</dbReference>